<dbReference type="AlphaFoldDB" id="A0A7C4EXK0"/>
<dbReference type="InterPro" id="IPR032466">
    <property type="entry name" value="Metal_Hydrolase"/>
</dbReference>
<dbReference type="InterPro" id="IPR006680">
    <property type="entry name" value="Amidohydro-rel"/>
</dbReference>
<dbReference type="EMBL" id="DTGT01000267">
    <property type="protein sequence ID" value="HGH61337.1"/>
    <property type="molecule type" value="Genomic_DNA"/>
</dbReference>
<dbReference type="GO" id="GO:0016810">
    <property type="term" value="F:hydrolase activity, acting on carbon-nitrogen (but not peptide) bonds"/>
    <property type="evidence" value="ECO:0007669"/>
    <property type="project" value="InterPro"/>
</dbReference>
<feature type="domain" description="Amidohydrolase-related" evidence="1">
    <location>
        <begin position="58"/>
        <end position="368"/>
    </location>
</feature>
<dbReference type="InterPro" id="IPR051781">
    <property type="entry name" value="Metallo-dep_Hydrolase"/>
</dbReference>
<proteinExistence type="predicted"/>
<dbReference type="PANTHER" id="PTHR43135">
    <property type="entry name" value="ALPHA-D-RIBOSE 1-METHYLPHOSPHONATE 5-TRIPHOSPHATE DIPHOSPHATASE"/>
    <property type="match status" value="1"/>
</dbReference>
<dbReference type="SUPFAM" id="SSF51556">
    <property type="entry name" value="Metallo-dependent hydrolases"/>
    <property type="match status" value="1"/>
</dbReference>
<comment type="caution">
    <text evidence="2">The sequence shown here is derived from an EMBL/GenBank/DDBJ whole genome shotgun (WGS) entry which is preliminary data.</text>
</comment>
<protein>
    <submittedName>
        <fullName evidence="2">Enamidase</fullName>
    </submittedName>
</protein>
<evidence type="ECO:0000313" key="2">
    <source>
        <dbReference type="EMBL" id="HGH61337.1"/>
    </source>
</evidence>
<dbReference type="SUPFAM" id="SSF51338">
    <property type="entry name" value="Composite domain of metallo-dependent hydrolases"/>
    <property type="match status" value="1"/>
</dbReference>
<sequence>MAKTLIVNIGTLISGDIANPVLSADSLYIADGQINRIGRRADLESLPADAVIDAKGSTVTPGLIDSHCHVVLGDYTPRQNQIGFIDSEVHGGVTSVISAGEVHLPGRPKDPAGTKALAILAAKSFQAFRPGGAKVLGGAVILEKGLVEADFEEMAREGVRLVGEIGLGSVKFPQDAAPMTAWAKKNGMIVLMHTGGTSIPGSDTVTADQIMATDPHVACHVNGGPTALPPAEIEKLIRDTSYAIEIVHCGNVKAMVTALTFGKKYKALSRFIIGNDAPSGTGVVPLGILRVIASAASLSDVSAADAVCMATGNTARTFGLATGFIREGLPADLVAMDAPMGSIGADALSALEAGDVPGISMVMIDGKVQVWTSRNTPPAKRKAQVVEKTS</sequence>
<dbReference type="PANTHER" id="PTHR43135:SF3">
    <property type="entry name" value="ALPHA-D-RIBOSE 1-METHYLPHOSPHONATE 5-TRIPHOSPHATE DIPHOSPHATASE"/>
    <property type="match status" value="1"/>
</dbReference>
<dbReference type="Gene3D" id="3.20.20.140">
    <property type="entry name" value="Metal-dependent hydrolases"/>
    <property type="match status" value="1"/>
</dbReference>
<dbReference type="InterPro" id="IPR011059">
    <property type="entry name" value="Metal-dep_hydrolase_composite"/>
</dbReference>
<gene>
    <name evidence="2" type="ORF">ENV54_08575</name>
</gene>
<dbReference type="Pfam" id="PF01979">
    <property type="entry name" value="Amidohydro_1"/>
    <property type="match status" value="1"/>
</dbReference>
<dbReference type="Gene3D" id="2.30.40.10">
    <property type="entry name" value="Urease, subunit C, domain 1"/>
    <property type="match status" value="1"/>
</dbReference>
<reference evidence="2" key="1">
    <citation type="journal article" date="2020" name="mSystems">
        <title>Genome- and Community-Level Interaction Insights into Carbon Utilization and Element Cycling Functions of Hydrothermarchaeota in Hydrothermal Sediment.</title>
        <authorList>
            <person name="Zhou Z."/>
            <person name="Liu Y."/>
            <person name="Xu W."/>
            <person name="Pan J."/>
            <person name="Luo Z.H."/>
            <person name="Li M."/>
        </authorList>
    </citation>
    <scope>NUCLEOTIDE SEQUENCE [LARGE SCALE GENOMIC DNA]</scope>
    <source>
        <strain evidence="2">SpSt-769</strain>
    </source>
</reference>
<accession>A0A7C4EXK0</accession>
<organism evidence="2">
    <name type="scientific">Desulfomonile tiedjei</name>
    <dbReference type="NCBI Taxonomy" id="2358"/>
    <lineage>
        <taxon>Bacteria</taxon>
        <taxon>Pseudomonadati</taxon>
        <taxon>Thermodesulfobacteriota</taxon>
        <taxon>Desulfomonilia</taxon>
        <taxon>Desulfomonilales</taxon>
        <taxon>Desulfomonilaceae</taxon>
        <taxon>Desulfomonile</taxon>
    </lineage>
</organism>
<name>A0A7C4EXK0_9BACT</name>
<evidence type="ECO:0000259" key="1">
    <source>
        <dbReference type="Pfam" id="PF01979"/>
    </source>
</evidence>
<dbReference type="CDD" id="cd01292">
    <property type="entry name" value="metallo-dependent_hydrolases"/>
    <property type="match status" value="1"/>
</dbReference>